<dbReference type="AlphaFoldDB" id="A0A0F9P065"/>
<comment type="caution">
    <text evidence="2">The sequence shown here is derived from an EMBL/GenBank/DDBJ whole genome shotgun (WGS) entry which is preliminary data.</text>
</comment>
<reference evidence="2" key="1">
    <citation type="journal article" date="2015" name="Nature">
        <title>Complex archaea that bridge the gap between prokaryotes and eukaryotes.</title>
        <authorList>
            <person name="Spang A."/>
            <person name="Saw J.H."/>
            <person name="Jorgensen S.L."/>
            <person name="Zaremba-Niedzwiedzka K."/>
            <person name="Martijn J."/>
            <person name="Lind A.E."/>
            <person name="van Eijk R."/>
            <person name="Schleper C."/>
            <person name="Guy L."/>
            <person name="Ettema T.J."/>
        </authorList>
    </citation>
    <scope>NUCLEOTIDE SEQUENCE</scope>
</reference>
<feature type="region of interest" description="Disordered" evidence="1">
    <location>
        <begin position="81"/>
        <end position="192"/>
    </location>
</feature>
<accession>A0A0F9P065</accession>
<name>A0A0F9P065_9ZZZZ</name>
<proteinExistence type="predicted"/>
<evidence type="ECO:0000313" key="2">
    <source>
        <dbReference type="EMBL" id="KKN23504.1"/>
    </source>
</evidence>
<dbReference type="EMBL" id="LAZR01002964">
    <property type="protein sequence ID" value="KKN23504.1"/>
    <property type="molecule type" value="Genomic_DNA"/>
</dbReference>
<protein>
    <submittedName>
        <fullName evidence="2">Uncharacterized protein</fullName>
    </submittedName>
</protein>
<feature type="compositionally biased region" description="Gly residues" evidence="1">
    <location>
        <begin position="114"/>
        <end position="129"/>
    </location>
</feature>
<sequence>MGDALVSFLGGLTGTLEERRRRNEDQARVDVDQQQSIFRWLLENPDPEIKAIGLAGILEPPKKTLFGHLKGSDAYKEAQALAERMGKSGPGIPSPPPPVSQPGAASMPDVPPLTGGGGATGPAGPGAGGVPPIDWPAGVPAMGGGPSPTAPPPAAPAASSPGPPPTAPLEMAAGTVPQGPMPEQQGPAPEQQVQEFLQGVTPKEALESLEKADPDQMIEGLRPLRVRLQEAVHTGGTMDDVLGQTFPTLLKEGTKITRAEIREEGRLAVSQARNNARASEALFKGNVAWKRDRAKGAEAMERLEKALEAKLATGGGTWEAKLGKTAWSKYAYKTREKIRLTKIDFVALETGIGSLREALAAYTSPNASEYEKQKAYSDFTQTVESMLGTVAKANDEGKRISDKDADRFRGALKPFLVDVGPEAKRLECSPPPIRHFSEVTVGPLFPFHASP</sequence>
<gene>
    <name evidence="2" type="ORF">LCGC14_0904190</name>
</gene>
<evidence type="ECO:0000256" key="1">
    <source>
        <dbReference type="SAM" id="MobiDB-lite"/>
    </source>
</evidence>
<feature type="compositionally biased region" description="Pro residues" evidence="1">
    <location>
        <begin position="148"/>
        <end position="167"/>
    </location>
</feature>
<organism evidence="2">
    <name type="scientific">marine sediment metagenome</name>
    <dbReference type="NCBI Taxonomy" id="412755"/>
    <lineage>
        <taxon>unclassified sequences</taxon>
        <taxon>metagenomes</taxon>
        <taxon>ecological metagenomes</taxon>
    </lineage>
</organism>